<accession>A0A0N4WYC8</accession>
<keyword evidence="2" id="KW-1185">Reference proteome</keyword>
<gene>
    <name evidence="1" type="ORF">HPLM_LOCUS16867</name>
</gene>
<organism evidence="3">
    <name type="scientific">Haemonchus placei</name>
    <name type="common">Barber's pole worm</name>
    <dbReference type="NCBI Taxonomy" id="6290"/>
    <lineage>
        <taxon>Eukaryota</taxon>
        <taxon>Metazoa</taxon>
        <taxon>Ecdysozoa</taxon>
        <taxon>Nematoda</taxon>
        <taxon>Chromadorea</taxon>
        <taxon>Rhabditida</taxon>
        <taxon>Rhabditina</taxon>
        <taxon>Rhabditomorpha</taxon>
        <taxon>Strongyloidea</taxon>
        <taxon>Trichostrongylidae</taxon>
        <taxon>Haemonchus</taxon>
    </lineage>
</organism>
<name>A0A0N4WYC8_HAEPC</name>
<evidence type="ECO:0000313" key="1">
    <source>
        <dbReference type="EMBL" id="VDO62100.1"/>
    </source>
</evidence>
<sequence length="52" mass="6162">MFNRLFANARRINFPIYVQNTRFRRLELPRLEYIPGGLTLLSHPLYIVTGGR</sequence>
<dbReference type="WBParaSite" id="HPLM_0001687501-mRNA-1">
    <property type="protein sequence ID" value="HPLM_0001687501-mRNA-1"/>
    <property type="gene ID" value="HPLM_0001687501"/>
</dbReference>
<reference evidence="1 2" key="2">
    <citation type="submission" date="2018-11" db="EMBL/GenBank/DDBJ databases">
        <authorList>
            <consortium name="Pathogen Informatics"/>
        </authorList>
    </citation>
    <scope>NUCLEOTIDE SEQUENCE [LARGE SCALE GENOMIC DNA]</scope>
    <source>
        <strain evidence="1 2">MHpl1</strain>
    </source>
</reference>
<evidence type="ECO:0000313" key="3">
    <source>
        <dbReference type="WBParaSite" id="HPLM_0001687501-mRNA-1"/>
    </source>
</evidence>
<reference evidence="3" key="1">
    <citation type="submission" date="2017-02" db="UniProtKB">
        <authorList>
            <consortium name="WormBaseParasite"/>
        </authorList>
    </citation>
    <scope>IDENTIFICATION</scope>
</reference>
<dbReference type="EMBL" id="UZAF01019628">
    <property type="protein sequence ID" value="VDO62100.1"/>
    <property type="molecule type" value="Genomic_DNA"/>
</dbReference>
<dbReference type="Proteomes" id="UP000268014">
    <property type="component" value="Unassembled WGS sequence"/>
</dbReference>
<dbReference type="AlphaFoldDB" id="A0A0N4WYC8"/>
<evidence type="ECO:0000313" key="2">
    <source>
        <dbReference type="Proteomes" id="UP000268014"/>
    </source>
</evidence>
<protein>
    <submittedName>
        <fullName evidence="3">Oxidoreductase</fullName>
    </submittedName>
</protein>
<proteinExistence type="predicted"/>